<evidence type="ECO:0000313" key="2">
    <source>
        <dbReference type="EMBL" id="SEM97924.1"/>
    </source>
</evidence>
<dbReference type="Pfam" id="PF06243">
    <property type="entry name" value="PaaB"/>
    <property type="match status" value="1"/>
</dbReference>
<dbReference type="AlphaFoldDB" id="A0A1H8CU01"/>
<name>A0A1H8CU01_STIAU</name>
<dbReference type="EMBL" id="FOAP01000027">
    <property type="protein sequence ID" value="SEM97924.1"/>
    <property type="molecule type" value="Genomic_DNA"/>
</dbReference>
<sequence>MSTPLHPTANGRVLYDVYGREKPGAPVKHLGTLEAPDAELAGLYASQLFARRGECHGLHVEARTQQQSAPSYERVLEHHSLRNASSHSPQKRAPKQEEKRDEGKKGHAHL</sequence>
<dbReference type="RefSeq" id="WP_075010674.1">
    <property type="nucleotide sequence ID" value="NZ_FOAP01000027.1"/>
</dbReference>
<proteinExistence type="predicted"/>
<accession>A0A1H8CU01</accession>
<evidence type="ECO:0000313" key="3">
    <source>
        <dbReference type="Proteomes" id="UP000182719"/>
    </source>
</evidence>
<protein>
    <submittedName>
        <fullName evidence="2">Phenylacetic acid degradation B</fullName>
    </submittedName>
</protein>
<gene>
    <name evidence="2" type="ORF">SAMN05444354_12762</name>
</gene>
<evidence type="ECO:0000256" key="1">
    <source>
        <dbReference type="SAM" id="MobiDB-lite"/>
    </source>
</evidence>
<dbReference type="InterPro" id="IPR009359">
    <property type="entry name" value="PaaB"/>
</dbReference>
<organism evidence="2 3">
    <name type="scientific">Stigmatella aurantiaca</name>
    <dbReference type="NCBI Taxonomy" id="41"/>
    <lineage>
        <taxon>Bacteria</taxon>
        <taxon>Pseudomonadati</taxon>
        <taxon>Myxococcota</taxon>
        <taxon>Myxococcia</taxon>
        <taxon>Myxococcales</taxon>
        <taxon>Cystobacterineae</taxon>
        <taxon>Archangiaceae</taxon>
        <taxon>Stigmatella</taxon>
    </lineage>
</organism>
<dbReference type="Gene3D" id="3.10.20.520">
    <property type="entry name" value="Phenylacetic acid degradation B"/>
    <property type="match status" value="1"/>
</dbReference>
<keyword evidence="3" id="KW-1185">Reference proteome</keyword>
<feature type="compositionally biased region" description="Basic and acidic residues" evidence="1">
    <location>
        <begin position="94"/>
        <end position="110"/>
    </location>
</feature>
<dbReference type="InterPro" id="IPR038693">
    <property type="entry name" value="PaaB_sf"/>
</dbReference>
<reference evidence="3" key="1">
    <citation type="submission" date="2016-10" db="EMBL/GenBank/DDBJ databases">
        <authorList>
            <person name="Varghese N."/>
            <person name="Submissions S."/>
        </authorList>
    </citation>
    <scope>NUCLEOTIDE SEQUENCE [LARGE SCALE GENOMIC DNA]</scope>
    <source>
        <strain evidence="3">DSM 17044</strain>
    </source>
</reference>
<dbReference type="Proteomes" id="UP000182719">
    <property type="component" value="Unassembled WGS sequence"/>
</dbReference>
<feature type="region of interest" description="Disordered" evidence="1">
    <location>
        <begin position="62"/>
        <end position="110"/>
    </location>
</feature>